<comment type="function">
    <text evidence="11">Involved in protein export. Acts as a chaperone by maintaining the newly synthesized protein in an open conformation. Functions as a peptidyl-prolyl cis-trans isomerase.</text>
</comment>
<dbReference type="GO" id="GO:0003755">
    <property type="term" value="F:peptidyl-prolyl cis-trans isomerase activity"/>
    <property type="evidence" value="ECO:0007669"/>
    <property type="project" value="UniProtKB-EC"/>
</dbReference>
<dbReference type="InterPro" id="IPR001179">
    <property type="entry name" value="PPIase_FKBP_dom"/>
</dbReference>
<dbReference type="Pfam" id="PF05697">
    <property type="entry name" value="Trigger_N"/>
    <property type="match status" value="1"/>
</dbReference>
<evidence type="ECO:0000256" key="8">
    <source>
        <dbReference type="ARBA" id="ARBA00023235"/>
    </source>
</evidence>
<gene>
    <name evidence="11" type="primary">tig</name>
    <name evidence="15" type="ORF">EYC82_03505</name>
</gene>
<evidence type="ECO:0000256" key="9">
    <source>
        <dbReference type="ARBA" id="ARBA00023306"/>
    </source>
</evidence>
<dbReference type="InterPro" id="IPR037041">
    <property type="entry name" value="Trigger_fac_C_sf"/>
</dbReference>
<dbReference type="NCBIfam" id="TIGR00115">
    <property type="entry name" value="tig"/>
    <property type="match status" value="1"/>
</dbReference>
<accession>A0ABT3T3I0</accession>
<dbReference type="InterPro" id="IPR046357">
    <property type="entry name" value="PPIase_dom_sf"/>
</dbReference>
<dbReference type="EMBL" id="SHNO01000001">
    <property type="protein sequence ID" value="MCX2976415.1"/>
    <property type="molecule type" value="Genomic_DNA"/>
</dbReference>
<evidence type="ECO:0000256" key="1">
    <source>
        <dbReference type="ARBA" id="ARBA00000971"/>
    </source>
</evidence>
<evidence type="ECO:0000256" key="6">
    <source>
        <dbReference type="ARBA" id="ARBA00023110"/>
    </source>
</evidence>
<dbReference type="InterPro" id="IPR008881">
    <property type="entry name" value="Trigger_fac_ribosome-bd_bac"/>
</dbReference>
<dbReference type="SUPFAM" id="SSF102735">
    <property type="entry name" value="Trigger factor ribosome-binding domain"/>
    <property type="match status" value="1"/>
</dbReference>
<evidence type="ECO:0000256" key="4">
    <source>
        <dbReference type="ARBA" id="ARBA00016902"/>
    </source>
</evidence>
<evidence type="ECO:0000256" key="12">
    <source>
        <dbReference type="PROSITE-ProRule" id="PRU00277"/>
    </source>
</evidence>
<dbReference type="SUPFAM" id="SSF109998">
    <property type="entry name" value="Triger factor/SurA peptide-binding domain-like"/>
    <property type="match status" value="1"/>
</dbReference>
<keyword evidence="7 11" id="KW-0143">Chaperone</keyword>
<dbReference type="EC" id="5.2.1.8" evidence="3 11"/>
<organism evidence="15 16">
    <name type="scientific">Candidatus Marimicrobium litorale</name>
    <dbReference type="NCBI Taxonomy" id="2518991"/>
    <lineage>
        <taxon>Bacteria</taxon>
        <taxon>Pseudomonadati</taxon>
        <taxon>Pseudomonadota</taxon>
        <taxon>Gammaproteobacteria</taxon>
        <taxon>Cellvibrionales</taxon>
        <taxon>Halieaceae</taxon>
        <taxon>Marimicrobium</taxon>
    </lineage>
</organism>
<dbReference type="Pfam" id="PF00254">
    <property type="entry name" value="FKBP_C"/>
    <property type="match status" value="1"/>
</dbReference>
<evidence type="ECO:0000256" key="10">
    <source>
        <dbReference type="ARBA" id="ARBA00029986"/>
    </source>
</evidence>
<dbReference type="PROSITE" id="PS50059">
    <property type="entry name" value="FKBP_PPIASE"/>
    <property type="match status" value="1"/>
</dbReference>
<dbReference type="Gene3D" id="1.10.3120.10">
    <property type="entry name" value="Trigger factor, C-terminal domain"/>
    <property type="match status" value="1"/>
</dbReference>
<comment type="domain">
    <text evidence="11">Consists of 3 domains; the N-terminus binds the ribosome, the middle domain has PPIase activity, while the C-terminus has intrinsic chaperone activity on its own.</text>
</comment>
<reference evidence="15" key="1">
    <citation type="submission" date="2019-02" db="EMBL/GenBank/DDBJ databases">
        <authorList>
            <person name="Li S.-H."/>
        </authorList>
    </citation>
    <scope>NUCLEOTIDE SEQUENCE</scope>
    <source>
        <strain evidence="15">IMCC11814</strain>
    </source>
</reference>
<evidence type="ECO:0000313" key="15">
    <source>
        <dbReference type="EMBL" id="MCX2976415.1"/>
    </source>
</evidence>
<dbReference type="Gene3D" id="3.10.50.40">
    <property type="match status" value="1"/>
</dbReference>
<dbReference type="PIRSF" id="PIRSF003095">
    <property type="entry name" value="Trigger_factor"/>
    <property type="match status" value="1"/>
</dbReference>
<comment type="similarity">
    <text evidence="2 11 13">Belongs to the FKBP-type PPIase family. Tig subfamily.</text>
</comment>
<dbReference type="SUPFAM" id="SSF54534">
    <property type="entry name" value="FKBP-like"/>
    <property type="match status" value="1"/>
</dbReference>
<dbReference type="InterPro" id="IPR036611">
    <property type="entry name" value="Trigger_fac_ribosome-bd_sf"/>
</dbReference>
<evidence type="ECO:0000313" key="16">
    <source>
        <dbReference type="Proteomes" id="UP001143304"/>
    </source>
</evidence>
<dbReference type="InterPro" id="IPR005215">
    <property type="entry name" value="Trig_fac"/>
</dbReference>
<dbReference type="Proteomes" id="UP001143304">
    <property type="component" value="Unassembled WGS sequence"/>
</dbReference>
<dbReference type="InterPro" id="IPR008880">
    <property type="entry name" value="Trigger_fac_C"/>
</dbReference>
<keyword evidence="8 11" id="KW-0413">Isomerase</keyword>
<sequence>MQVTVETTSSLERRLTVGVPAEQVDGEVVNRLKKAAKNVRLPGFRPGKVPMKVMHQRFGANVRQEVLGEVVSQSFREAVMQEKLRPAGEPVFEPKAVEQGKDIQYVATFEIFPEVEFNDMAGVEIERPIAEVTEGDLDQLIRSFCEQQGTWPEVDRAAKLEDKVVIDYTGTRDGESFDGGSADGQELSLGSGSMIPGFEDGIVGMKPGEEQTLQLTFPEDYHNDDLKGAAVEFVVTLNAVKELVPAPVDDELFSKYGVEGGDEKKFRAEIEANMNRELANVVQSKVKQQVMDAVVSAHDGLELPQGLIDQEITALRQQMFQQFGGAGQQDMDLNSLLPDTMFEENAVRRVRLGLLLSEFVTRHNLKADADKVRAEIEALAATYDKPEEVIEYYYSNQEQLSAVESKVVEDMIVDKLLEDATITEKACDYQEAVSR</sequence>
<dbReference type="Pfam" id="PF05698">
    <property type="entry name" value="Trigger_C"/>
    <property type="match status" value="1"/>
</dbReference>
<evidence type="ECO:0000256" key="11">
    <source>
        <dbReference type="HAMAP-Rule" id="MF_00303"/>
    </source>
</evidence>
<name>A0ABT3T3I0_9GAMM</name>
<dbReference type="PANTHER" id="PTHR30560">
    <property type="entry name" value="TRIGGER FACTOR CHAPERONE AND PEPTIDYL-PROLYL CIS/TRANS ISOMERASE"/>
    <property type="match status" value="1"/>
</dbReference>
<comment type="catalytic activity">
    <reaction evidence="1 11 12">
        <text>[protein]-peptidylproline (omega=180) = [protein]-peptidylproline (omega=0)</text>
        <dbReference type="Rhea" id="RHEA:16237"/>
        <dbReference type="Rhea" id="RHEA-COMP:10747"/>
        <dbReference type="Rhea" id="RHEA-COMP:10748"/>
        <dbReference type="ChEBI" id="CHEBI:83833"/>
        <dbReference type="ChEBI" id="CHEBI:83834"/>
        <dbReference type="EC" id="5.2.1.8"/>
    </reaction>
</comment>
<proteinExistence type="inferred from homology"/>
<keyword evidence="16" id="KW-1185">Reference proteome</keyword>
<keyword evidence="9 11" id="KW-0131">Cell cycle</keyword>
<evidence type="ECO:0000259" key="14">
    <source>
        <dbReference type="PROSITE" id="PS50059"/>
    </source>
</evidence>
<feature type="domain" description="PPIase FKBP-type" evidence="14">
    <location>
        <begin position="161"/>
        <end position="247"/>
    </location>
</feature>
<keyword evidence="5 11" id="KW-0132">Cell division</keyword>
<evidence type="ECO:0000256" key="13">
    <source>
        <dbReference type="RuleBase" id="RU003914"/>
    </source>
</evidence>
<keyword evidence="11" id="KW-0963">Cytoplasm</keyword>
<dbReference type="RefSeq" id="WP_279248166.1">
    <property type="nucleotide sequence ID" value="NZ_SHNO01000001.1"/>
</dbReference>
<dbReference type="PANTHER" id="PTHR30560:SF3">
    <property type="entry name" value="TRIGGER FACTOR-LIKE PROTEIN TIG, CHLOROPLASTIC"/>
    <property type="match status" value="1"/>
</dbReference>
<protein>
    <recommendedName>
        <fullName evidence="4 11">Trigger factor</fullName>
        <shortName evidence="11">TF</shortName>
        <ecNumber evidence="3 11">5.2.1.8</ecNumber>
    </recommendedName>
    <alternativeName>
        <fullName evidence="10 11">PPIase</fullName>
    </alternativeName>
</protein>
<dbReference type="InterPro" id="IPR027304">
    <property type="entry name" value="Trigger_fact/SurA_dom_sf"/>
</dbReference>
<comment type="caution">
    <text evidence="15">The sequence shown here is derived from an EMBL/GenBank/DDBJ whole genome shotgun (WGS) entry which is preliminary data.</text>
</comment>
<evidence type="ECO:0000256" key="3">
    <source>
        <dbReference type="ARBA" id="ARBA00013194"/>
    </source>
</evidence>
<keyword evidence="6 11" id="KW-0697">Rotamase</keyword>
<dbReference type="HAMAP" id="MF_00303">
    <property type="entry name" value="Trigger_factor_Tig"/>
    <property type="match status" value="1"/>
</dbReference>
<evidence type="ECO:0000256" key="2">
    <source>
        <dbReference type="ARBA" id="ARBA00005464"/>
    </source>
</evidence>
<evidence type="ECO:0000256" key="7">
    <source>
        <dbReference type="ARBA" id="ARBA00023186"/>
    </source>
</evidence>
<comment type="subcellular location">
    <subcellularLocation>
        <location evidence="11">Cytoplasm</location>
    </subcellularLocation>
    <text evidence="11">About half TF is bound to the ribosome near the polypeptide exit tunnel while the other half is free in the cytoplasm.</text>
</comment>
<dbReference type="Gene3D" id="3.30.70.1050">
    <property type="entry name" value="Trigger factor ribosome-binding domain"/>
    <property type="match status" value="1"/>
</dbReference>
<evidence type="ECO:0000256" key="5">
    <source>
        <dbReference type="ARBA" id="ARBA00022618"/>
    </source>
</evidence>